<dbReference type="EMBL" id="AWGH01000017">
    <property type="protein sequence ID" value="ODN92735.1"/>
    <property type="molecule type" value="Genomic_DNA"/>
</dbReference>
<protein>
    <submittedName>
        <fullName evidence="1">Uncharacterized protein</fullName>
    </submittedName>
</protein>
<name>A0A1E3IWD0_9TREE</name>
<evidence type="ECO:0000313" key="1">
    <source>
        <dbReference type="EMBL" id="ODN92735.1"/>
    </source>
</evidence>
<reference evidence="1 2" key="1">
    <citation type="submission" date="2016-06" db="EMBL/GenBank/DDBJ databases">
        <title>Evolution of pathogenesis and genome organization in the Tremellales.</title>
        <authorList>
            <person name="Cuomo C."/>
            <person name="Litvintseva A."/>
            <person name="Heitman J."/>
            <person name="Chen Y."/>
            <person name="Sun S."/>
            <person name="Springer D."/>
            <person name="Dromer F."/>
            <person name="Young S."/>
            <person name="Zeng Q."/>
            <person name="Chapman S."/>
            <person name="Gujja S."/>
            <person name="Saif S."/>
            <person name="Birren B."/>
        </authorList>
    </citation>
    <scope>NUCLEOTIDE SEQUENCE [LARGE SCALE GENOMIC DNA]</scope>
    <source>
        <strain evidence="1 2">CBS 7118</strain>
    </source>
</reference>
<dbReference type="RefSeq" id="XP_019030362.1">
    <property type="nucleotide sequence ID" value="XM_019177611.1"/>
</dbReference>
<dbReference type="GeneID" id="30194742"/>
<comment type="caution">
    <text evidence="1">The sequence shown here is derived from an EMBL/GenBank/DDBJ whole genome shotgun (WGS) entry which is preliminary data.</text>
</comment>
<organism evidence="1 2">
    <name type="scientific">Cryptococcus wingfieldii CBS 7118</name>
    <dbReference type="NCBI Taxonomy" id="1295528"/>
    <lineage>
        <taxon>Eukaryota</taxon>
        <taxon>Fungi</taxon>
        <taxon>Dikarya</taxon>
        <taxon>Basidiomycota</taxon>
        <taxon>Agaricomycotina</taxon>
        <taxon>Tremellomycetes</taxon>
        <taxon>Tremellales</taxon>
        <taxon>Cryptococcaceae</taxon>
        <taxon>Cryptococcus</taxon>
    </lineage>
</organism>
<sequence>MDLTLQLLLVASGFGDGHQRMRAALSHTRVLHIHDHRVSLDGTFPGVKVLVLHELVLHASFYIDTRHPMRGFFQTLLSRQFSDNIDEVVGVLDPSDHPLAIEESIQELLCFSEALRAPIITLEGAAGSSILKALSVTSGKLPICWSGAKLLRIRIGPAFA</sequence>
<proteinExistence type="predicted"/>
<evidence type="ECO:0000313" key="2">
    <source>
        <dbReference type="Proteomes" id="UP000094819"/>
    </source>
</evidence>
<dbReference type="OrthoDB" id="10400785at2759"/>
<gene>
    <name evidence="1" type="ORF">L198_05529</name>
</gene>
<accession>A0A1E3IWD0</accession>
<dbReference type="AlphaFoldDB" id="A0A1E3IWD0"/>
<dbReference type="Proteomes" id="UP000094819">
    <property type="component" value="Unassembled WGS sequence"/>
</dbReference>
<keyword evidence="2" id="KW-1185">Reference proteome</keyword>